<protein>
    <recommendedName>
        <fullName evidence="5">BTB domain-containing protein</fullName>
    </recommendedName>
</protein>
<dbReference type="InterPro" id="IPR058039">
    <property type="entry name" value="At3g05675-like_ankyrin"/>
</dbReference>
<comment type="caution">
    <text evidence="6">The sequence shown here is derived from an EMBL/GenBank/DDBJ whole genome shotgun (WGS) entry which is preliminary data.</text>
</comment>
<evidence type="ECO:0000256" key="4">
    <source>
        <dbReference type="SAM" id="MobiDB-lite"/>
    </source>
</evidence>
<proteinExistence type="predicted"/>
<dbReference type="InterPro" id="IPR038920">
    <property type="entry name" value="At3g05675-like"/>
</dbReference>
<evidence type="ECO:0000313" key="7">
    <source>
        <dbReference type="Proteomes" id="UP001229421"/>
    </source>
</evidence>
<dbReference type="Proteomes" id="UP001229421">
    <property type="component" value="Unassembled WGS sequence"/>
</dbReference>
<dbReference type="Pfam" id="PF00651">
    <property type="entry name" value="BTB"/>
    <property type="match status" value="1"/>
</dbReference>
<evidence type="ECO:0000256" key="3">
    <source>
        <dbReference type="ARBA" id="ARBA00022786"/>
    </source>
</evidence>
<comment type="pathway">
    <text evidence="2">Protein modification; protein ubiquitination.</text>
</comment>
<dbReference type="AlphaFoldDB" id="A0AAD8NLH9"/>
<feature type="domain" description="BTB" evidence="5">
    <location>
        <begin position="160"/>
        <end position="223"/>
    </location>
</feature>
<evidence type="ECO:0000256" key="1">
    <source>
        <dbReference type="ARBA" id="ARBA00002668"/>
    </source>
</evidence>
<evidence type="ECO:0000256" key="2">
    <source>
        <dbReference type="ARBA" id="ARBA00004906"/>
    </source>
</evidence>
<dbReference type="Gene3D" id="3.30.710.10">
    <property type="entry name" value="Potassium Channel Kv1.1, Chain A"/>
    <property type="match status" value="1"/>
</dbReference>
<dbReference type="InterPro" id="IPR011333">
    <property type="entry name" value="SKP1/BTB/POZ_sf"/>
</dbReference>
<reference evidence="6" key="1">
    <citation type="journal article" date="2023" name="bioRxiv">
        <title>Improved chromosome-level genome assembly for marigold (Tagetes erecta).</title>
        <authorList>
            <person name="Jiang F."/>
            <person name="Yuan L."/>
            <person name="Wang S."/>
            <person name="Wang H."/>
            <person name="Xu D."/>
            <person name="Wang A."/>
            <person name="Fan W."/>
        </authorList>
    </citation>
    <scope>NUCLEOTIDE SEQUENCE</scope>
    <source>
        <strain evidence="6">WSJ</strain>
        <tissue evidence="6">Leaf</tissue>
    </source>
</reference>
<feature type="region of interest" description="Disordered" evidence="4">
    <location>
        <begin position="83"/>
        <end position="108"/>
    </location>
</feature>
<dbReference type="InterPro" id="IPR000210">
    <property type="entry name" value="BTB/POZ_dom"/>
</dbReference>
<dbReference type="PROSITE" id="PS50097">
    <property type="entry name" value="BTB"/>
    <property type="match status" value="1"/>
</dbReference>
<feature type="compositionally biased region" description="Low complexity" evidence="4">
    <location>
        <begin position="88"/>
        <end position="102"/>
    </location>
</feature>
<dbReference type="EMBL" id="JAUHHV010000009">
    <property type="protein sequence ID" value="KAK1412726.1"/>
    <property type="molecule type" value="Genomic_DNA"/>
</dbReference>
<evidence type="ECO:0000259" key="5">
    <source>
        <dbReference type="PROSITE" id="PS50097"/>
    </source>
</evidence>
<accession>A0AAD8NLH9</accession>
<keyword evidence="3" id="KW-0833">Ubl conjugation pathway</keyword>
<keyword evidence="7" id="KW-1185">Reference proteome</keyword>
<name>A0AAD8NLH9_TARER</name>
<sequence length="557" mass="63470">MNLHLRWKYGYLGKRPSLPVVILVVMVLGDDKFIQSQTVSSKLAKQKSVQFSSIHFNSMDVTKSKQQVSTMIKQGFISDYFLSPPPQSQSQSPSPSSTSSPSDPTRTIQTPIRSTLFEMMTEEQTRDSSHPARLRIEERVERILSGAPFRNPSDWGLGFGDVKLTITGRDGFSVSMDVHRQVLVNRSQFFKEKLGRKSGSHHSVEICECEDVQVYLETLVLMYYDHPLKKMIGETVSKILALLKVCDALKYDDGIASCLEYLEAAPWSEEEEIVVSNLNELHHHNNHHQVLHRLALEPSTSSKLDDICSRLITGVLHAKDEKARKEMKTLVSRLLKKDGSSASTDHPYSLDVSKEALYTICHKCLTSLILCLSEATSHDENRGIMSEIGRVADNLEWVVDMLIEKQISEEFVQLWSEQNELAVLHSKVPVIYRHKVSRITAQLCIAIGRGNVLVPKETRSGLLSTWLEALYDDFGWIKRDSRTLHRRLIEDGLSQIILTLPLSQQEAFLMSWFSRFLEKGDDCPNIQRAFEIWWRRAFVRQPVAEPQLQITVCDYPT</sequence>
<gene>
    <name evidence="6" type="ORF">QVD17_34201</name>
</gene>
<comment type="function">
    <text evidence="1">May act as a substrate-specific adapter of an E3 ubiquitin-protein ligase complex (CUL3-RBX1-BTB) which mediates the ubiquitination and subsequent proteasomal degradation of target proteins.</text>
</comment>
<dbReference type="PANTHER" id="PTHR31060:SF32">
    <property type="entry name" value="BTB_POZ DOMAIN PLANT PROTEIN"/>
    <property type="match status" value="1"/>
</dbReference>
<organism evidence="6 7">
    <name type="scientific">Tagetes erecta</name>
    <name type="common">African marigold</name>
    <dbReference type="NCBI Taxonomy" id="13708"/>
    <lineage>
        <taxon>Eukaryota</taxon>
        <taxon>Viridiplantae</taxon>
        <taxon>Streptophyta</taxon>
        <taxon>Embryophyta</taxon>
        <taxon>Tracheophyta</taxon>
        <taxon>Spermatophyta</taxon>
        <taxon>Magnoliopsida</taxon>
        <taxon>eudicotyledons</taxon>
        <taxon>Gunneridae</taxon>
        <taxon>Pentapetalae</taxon>
        <taxon>asterids</taxon>
        <taxon>campanulids</taxon>
        <taxon>Asterales</taxon>
        <taxon>Asteraceae</taxon>
        <taxon>Asteroideae</taxon>
        <taxon>Heliantheae alliance</taxon>
        <taxon>Tageteae</taxon>
        <taxon>Tagetes</taxon>
    </lineage>
</organism>
<evidence type="ECO:0000313" key="6">
    <source>
        <dbReference type="EMBL" id="KAK1412726.1"/>
    </source>
</evidence>
<dbReference type="Pfam" id="PF25553">
    <property type="entry name" value="BTB-POZ_ANK-like"/>
    <property type="match status" value="1"/>
</dbReference>
<dbReference type="PANTHER" id="PTHR31060">
    <property type="entry name" value="OSJNBA0011J08.25 PROTEIN-RELATED"/>
    <property type="match status" value="1"/>
</dbReference>